<dbReference type="Proteomes" id="UP000281061">
    <property type="component" value="Unassembled WGS sequence"/>
</dbReference>
<evidence type="ECO:0000313" key="2">
    <source>
        <dbReference type="Proteomes" id="UP000281061"/>
    </source>
</evidence>
<accession>A0AB37RN71</accession>
<comment type="caution">
    <text evidence="1">The sequence shown here is derived from an EMBL/GenBank/DDBJ whole genome shotgun (WGS) entry which is preliminary data.</text>
</comment>
<proteinExistence type="predicted"/>
<reference evidence="1 2" key="1">
    <citation type="submission" date="2018-10" db="EMBL/GenBank/DDBJ databases">
        <title>Genome sequences of five Lactobacillus pentosus strains isolated from brines of traditionally fermented spanish-style green table olives and differences between them.</title>
        <authorList>
            <person name="Jimenez Diaz R."/>
        </authorList>
    </citation>
    <scope>NUCLEOTIDE SEQUENCE [LARGE SCALE GENOMIC DNA]</scope>
    <source>
        <strain evidence="1 2">IG8</strain>
    </source>
</reference>
<dbReference type="AlphaFoldDB" id="A0AB37RN71"/>
<dbReference type="RefSeq" id="WP_122211025.1">
    <property type="nucleotide sequence ID" value="NZ_RDCK01000021.1"/>
</dbReference>
<gene>
    <name evidence="1" type="ORF">D6U17_02735</name>
</gene>
<dbReference type="EMBL" id="RDCL01000031">
    <property type="protein sequence ID" value="RMW56789.1"/>
    <property type="molecule type" value="Genomic_DNA"/>
</dbReference>
<evidence type="ECO:0000313" key="1">
    <source>
        <dbReference type="EMBL" id="RMW56789.1"/>
    </source>
</evidence>
<protein>
    <submittedName>
        <fullName evidence="1">Uncharacterized protein</fullName>
    </submittedName>
</protein>
<sequence>MCLTLPSLELLLNRIRKAELQNLAELLLTQRMFETFSSKSKMVDYRAAIMKRAGNNKLVRAKLKRYLYSHVTTTATDTRNLLGVNVRFFNKIQNLGLICATYAEKNPFGSGEVKYFTYADIVKCYENAVFKAEKAHYDATHAKNQQRAKKAAETKFAQTKAIIDNLDIRVQKVKSAKLFKNALDSKLKFETEKYYERMPERMDWELPTLQDLQNAPVADQNRWVDNYIRHQLTNYDDIDIEGLVGVHQMYAADLRAKMTAKIRQVYPFYRMDTYVQNYLER</sequence>
<name>A0AB37RN71_LACPE</name>
<organism evidence="1 2">
    <name type="scientific">Lactiplantibacillus pentosus</name>
    <name type="common">Lactobacillus pentosus</name>
    <dbReference type="NCBI Taxonomy" id="1589"/>
    <lineage>
        <taxon>Bacteria</taxon>
        <taxon>Bacillati</taxon>
        <taxon>Bacillota</taxon>
        <taxon>Bacilli</taxon>
        <taxon>Lactobacillales</taxon>
        <taxon>Lactobacillaceae</taxon>
        <taxon>Lactiplantibacillus</taxon>
    </lineage>
</organism>